<evidence type="ECO:0000313" key="5">
    <source>
        <dbReference type="Proteomes" id="UP000030302"/>
    </source>
</evidence>
<dbReference type="Gene3D" id="3.90.1210.10">
    <property type="entry name" value="Antifreeze-like/N-acetylneuraminic acid synthase C-terminal domain"/>
    <property type="match status" value="1"/>
</dbReference>
<dbReference type="NCBIfam" id="TIGR03177">
    <property type="entry name" value="pilus_cpaB"/>
    <property type="match status" value="1"/>
</dbReference>
<sequence>MNNLTKIVAAILVVAALGLAFVAWWLGSRPPPTIATSAGPAITGKPSQQYEVIVAAHALQAGKAIITDDISLVTLPINPAGAYNQASSVVGKIPLIDIGAGTPITESGLASGLAVKLADGERAVAIPVDEIVGAGNRVQPGDYVDVFFTLKQSQDIATTQSRLLLSRVHVLSYGSAVIGTATSGGSAGMAPAQQSSQSVQQSQGMPQSQQAPRTAVLATPVADVNRLLLATQNGKLTLALRGPSDETISDVALFPQIPAVLAGKKDLTRDQQEALKQPDNQAFAGIEMDGLSADSKSSQGHKPATRNVTVAKASGAGAVHAPGTVEVIRGTQRESVAF</sequence>
<dbReference type="OrthoDB" id="8776995at2"/>
<feature type="domain" description="SAF" evidence="3">
    <location>
        <begin position="50"/>
        <end position="110"/>
    </location>
</feature>
<dbReference type="InterPro" id="IPR013974">
    <property type="entry name" value="SAF"/>
</dbReference>
<dbReference type="AlphaFoldDB" id="A0A0A1F6D9"/>
<dbReference type="Pfam" id="PF08666">
    <property type="entry name" value="SAF"/>
    <property type="match status" value="1"/>
</dbReference>
<dbReference type="EMBL" id="CP009962">
    <property type="protein sequence ID" value="AIY40106.1"/>
    <property type="molecule type" value="Genomic_DNA"/>
</dbReference>
<keyword evidence="2" id="KW-1133">Transmembrane helix</keyword>
<keyword evidence="2" id="KW-0812">Transmembrane</keyword>
<keyword evidence="5" id="KW-1185">Reference proteome</keyword>
<proteinExistence type="predicted"/>
<dbReference type="KEGG" id="care:LT85_0948"/>
<dbReference type="Proteomes" id="UP000030302">
    <property type="component" value="Chromosome"/>
</dbReference>
<dbReference type="Pfam" id="PF16976">
    <property type="entry name" value="RcpC"/>
    <property type="match status" value="1"/>
</dbReference>
<organism evidence="4 5">
    <name type="scientific">Collimonas arenae</name>
    <dbReference type="NCBI Taxonomy" id="279058"/>
    <lineage>
        <taxon>Bacteria</taxon>
        <taxon>Pseudomonadati</taxon>
        <taxon>Pseudomonadota</taxon>
        <taxon>Betaproteobacteria</taxon>
        <taxon>Burkholderiales</taxon>
        <taxon>Oxalobacteraceae</taxon>
        <taxon>Collimonas</taxon>
    </lineage>
</organism>
<dbReference type="InterPro" id="IPR017592">
    <property type="entry name" value="Pilus_assmbl_Flp-typ_CpaB"/>
</dbReference>
<evidence type="ECO:0000256" key="1">
    <source>
        <dbReference type="SAM" id="MobiDB-lite"/>
    </source>
</evidence>
<evidence type="ECO:0000313" key="4">
    <source>
        <dbReference type="EMBL" id="AIY40106.1"/>
    </source>
</evidence>
<dbReference type="CDD" id="cd11614">
    <property type="entry name" value="SAF_CpaB_FlgA_like"/>
    <property type="match status" value="1"/>
</dbReference>
<accession>A0A0A1F6D9</accession>
<dbReference type="STRING" id="279058.LT85_0948"/>
<keyword evidence="2" id="KW-0472">Membrane</keyword>
<dbReference type="InterPro" id="IPR031571">
    <property type="entry name" value="RcpC_dom"/>
</dbReference>
<feature type="transmembrane region" description="Helical" evidence="2">
    <location>
        <begin position="7"/>
        <end position="27"/>
    </location>
</feature>
<dbReference type="RefSeq" id="WP_038485943.1">
    <property type="nucleotide sequence ID" value="NZ_CP009962.1"/>
</dbReference>
<feature type="region of interest" description="Disordered" evidence="1">
    <location>
        <begin position="184"/>
        <end position="211"/>
    </location>
</feature>
<dbReference type="SMART" id="SM00858">
    <property type="entry name" value="SAF"/>
    <property type="match status" value="1"/>
</dbReference>
<dbReference type="HOGENOM" id="CLU_057068_0_1_4"/>
<reference evidence="5" key="1">
    <citation type="journal article" date="2014" name="Soil Biol. Biochem.">
        <title>Structure and function of bacterial communities in ageing soils: Insights from the Mendocino ecological staircase.</title>
        <authorList>
            <person name="Uroz S."/>
            <person name="Tech J.J."/>
            <person name="Sawaya N.A."/>
            <person name="Frey-Klett P."/>
            <person name="Leveau J.H.J."/>
        </authorList>
    </citation>
    <scope>NUCLEOTIDE SEQUENCE [LARGE SCALE GENOMIC DNA]</scope>
    <source>
        <strain evidence="5">Cal35</strain>
    </source>
</reference>
<name>A0A0A1F6D9_9BURK</name>
<protein>
    <submittedName>
        <fullName evidence="4">Flp pilus assembly protein RcpC/CpaB</fullName>
    </submittedName>
</protein>
<evidence type="ECO:0000259" key="3">
    <source>
        <dbReference type="SMART" id="SM00858"/>
    </source>
</evidence>
<evidence type="ECO:0000256" key="2">
    <source>
        <dbReference type="SAM" id="Phobius"/>
    </source>
</evidence>
<gene>
    <name evidence="4" type="ORF">LT85_0948</name>
</gene>